<feature type="region of interest" description="Disordered" evidence="1">
    <location>
        <begin position="69"/>
        <end position="92"/>
    </location>
</feature>
<evidence type="ECO:0000256" key="1">
    <source>
        <dbReference type="SAM" id="MobiDB-lite"/>
    </source>
</evidence>
<name>X6MXB6_RETFI</name>
<dbReference type="InterPro" id="IPR013955">
    <property type="entry name" value="Rep_factor-A_C"/>
</dbReference>
<evidence type="ECO:0000259" key="2">
    <source>
        <dbReference type="Pfam" id="PF08646"/>
    </source>
</evidence>
<reference evidence="3 4" key="1">
    <citation type="journal article" date="2013" name="Curr. Biol.">
        <title>The Genome of the Foraminiferan Reticulomyxa filosa.</title>
        <authorList>
            <person name="Glockner G."/>
            <person name="Hulsmann N."/>
            <person name="Schleicher M."/>
            <person name="Noegel A.A."/>
            <person name="Eichinger L."/>
            <person name="Gallinger C."/>
            <person name="Pawlowski J."/>
            <person name="Sierra R."/>
            <person name="Euteneuer U."/>
            <person name="Pillet L."/>
            <person name="Moustafa A."/>
            <person name="Platzer M."/>
            <person name="Groth M."/>
            <person name="Szafranski K."/>
            <person name="Schliwa M."/>
        </authorList>
    </citation>
    <scope>NUCLEOTIDE SEQUENCE [LARGE SCALE GENOMIC DNA]</scope>
</reference>
<evidence type="ECO:0000313" key="3">
    <source>
        <dbReference type="EMBL" id="ETO18670.1"/>
    </source>
</evidence>
<dbReference type="AlphaFoldDB" id="X6MXB6"/>
<dbReference type="Pfam" id="PF08646">
    <property type="entry name" value="Rep_fac-A_C"/>
    <property type="match status" value="1"/>
</dbReference>
<protein>
    <recommendedName>
        <fullName evidence="2">Replication factor A C-terminal domain-containing protein</fullName>
    </recommendedName>
</protein>
<gene>
    <name evidence="3" type="ORF">RFI_18592</name>
</gene>
<feature type="compositionally biased region" description="Low complexity" evidence="1">
    <location>
        <begin position="82"/>
        <end position="92"/>
    </location>
</feature>
<comment type="caution">
    <text evidence="3">The sequence shown here is derived from an EMBL/GenBank/DDBJ whole genome shotgun (WGS) entry which is preliminary data.</text>
</comment>
<dbReference type="SUPFAM" id="SSF50249">
    <property type="entry name" value="Nucleic acid-binding proteins"/>
    <property type="match status" value="1"/>
</dbReference>
<accession>X6MXB6</accession>
<proteinExistence type="predicted"/>
<dbReference type="EMBL" id="ASPP01014567">
    <property type="protein sequence ID" value="ETO18670.1"/>
    <property type="molecule type" value="Genomic_DNA"/>
</dbReference>
<organism evidence="3 4">
    <name type="scientific">Reticulomyxa filosa</name>
    <dbReference type="NCBI Taxonomy" id="46433"/>
    <lineage>
        <taxon>Eukaryota</taxon>
        <taxon>Sar</taxon>
        <taxon>Rhizaria</taxon>
        <taxon>Retaria</taxon>
        <taxon>Foraminifera</taxon>
        <taxon>Monothalamids</taxon>
        <taxon>Reticulomyxidae</taxon>
        <taxon>Reticulomyxa</taxon>
    </lineage>
</organism>
<feature type="domain" description="Replication factor A C-terminal" evidence="2">
    <location>
        <begin position="105"/>
        <end position="232"/>
    </location>
</feature>
<sequence length="286" mass="33159">MEVWPQMSQTTRLREWAKSLAYDFSRLPMVSKRSSDGYEIAYCKGSIRTDCASASRPYHLQRILQLQQQQQQQQQKMEKSKNQNQNQNQNQNKGIMQKETFWIKGTITAFSYSRDNPPWYKSVPDAQTKAKVVSDGNRHRWLCVHNSKTYLFYEPKYLLVFCLTDSTGSLWVQAFDSVSTALLHVRASVAEQYLLSNHSSSSSSSPHGSSAFEHIFNQACFQTKLFQLSLQSIPLSLQTQTQTQTQSQSRPNSHFVVVRVRNIDFKAECQYLLRKIDQLERFLSLF</sequence>
<dbReference type="Proteomes" id="UP000023152">
    <property type="component" value="Unassembled WGS sequence"/>
</dbReference>
<dbReference type="Gene3D" id="2.40.50.140">
    <property type="entry name" value="Nucleic acid-binding proteins"/>
    <property type="match status" value="1"/>
</dbReference>
<evidence type="ECO:0000313" key="4">
    <source>
        <dbReference type="Proteomes" id="UP000023152"/>
    </source>
</evidence>
<dbReference type="InterPro" id="IPR012340">
    <property type="entry name" value="NA-bd_OB-fold"/>
</dbReference>
<keyword evidence="4" id="KW-1185">Reference proteome</keyword>